<dbReference type="Proteomes" id="UP000651156">
    <property type="component" value="Unassembled WGS sequence"/>
</dbReference>
<reference evidence="2 3" key="1">
    <citation type="submission" date="2020-10" db="EMBL/GenBank/DDBJ databases">
        <authorList>
            <person name="Castelo-Branco R."/>
            <person name="Eusebio N."/>
            <person name="Adriana R."/>
            <person name="Vieira A."/>
            <person name="Brugerolle De Fraissinette N."/>
            <person name="Rezende De Castro R."/>
            <person name="Schneider M.P."/>
            <person name="Vasconcelos V."/>
            <person name="Leao P.N."/>
        </authorList>
    </citation>
    <scope>NUCLEOTIDE SEQUENCE [LARGE SCALE GENOMIC DNA]</scope>
    <source>
        <strain evidence="2 3">LEGE 06123</strain>
    </source>
</reference>
<accession>A0ABR9UWW2</accession>
<dbReference type="EMBL" id="JADEWN010000040">
    <property type="protein sequence ID" value="MBE9191798.1"/>
    <property type="molecule type" value="Genomic_DNA"/>
</dbReference>
<evidence type="ECO:0000256" key="1">
    <source>
        <dbReference type="SAM" id="Phobius"/>
    </source>
</evidence>
<protein>
    <submittedName>
        <fullName evidence="2">Uncharacterized protein</fullName>
    </submittedName>
</protein>
<sequence length="99" mass="10680">MKNLNIASKLTIVAIWGSAIPMMAIVGVFGRGNPVAMAAPPIAAGAATFALVKDSKDSQDKEKKELSAQAGRMKMLEMRLENLEEIATKDNYSLIKSRD</sequence>
<organism evidence="2 3">
    <name type="scientific">Gloeocapsopsis crepidinum LEGE 06123</name>
    <dbReference type="NCBI Taxonomy" id="588587"/>
    <lineage>
        <taxon>Bacteria</taxon>
        <taxon>Bacillati</taxon>
        <taxon>Cyanobacteriota</taxon>
        <taxon>Cyanophyceae</taxon>
        <taxon>Oscillatoriophycideae</taxon>
        <taxon>Chroococcales</taxon>
        <taxon>Chroococcaceae</taxon>
        <taxon>Gloeocapsopsis</taxon>
    </lineage>
</organism>
<name>A0ABR9UWW2_9CHRO</name>
<feature type="transmembrane region" description="Helical" evidence="1">
    <location>
        <begin position="12"/>
        <end position="29"/>
    </location>
</feature>
<comment type="caution">
    <text evidence="2">The sequence shown here is derived from an EMBL/GenBank/DDBJ whole genome shotgun (WGS) entry which is preliminary data.</text>
</comment>
<proteinExistence type="predicted"/>
<keyword evidence="3" id="KW-1185">Reference proteome</keyword>
<keyword evidence="1" id="KW-1133">Transmembrane helix</keyword>
<gene>
    <name evidence="2" type="ORF">IQ230_15860</name>
</gene>
<evidence type="ECO:0000313" key="3">
    <source>
        <dbReference type="Proteomes" id="UP000651156"/>
    </source>
</evidence>
<dbReference type="RefSeq" id="WP_193932961.1">
    <property type="nucleotide sequence ID" value="NZ_CAWPMZ010000073.1"/>
</dbReference>
<keyword evidence="1" id="KW-0812">Transmembrane</keyword>
<evidence type="ECO:0000313" key="2">
    <source>
        <dbReference type="EMBL" id="MBE9191798.1"/>
    </source>
</evidence>
<keyword evidence="1" id="KW-0472">Membrane</keyword>